<dbReference type="PROSITE" id="PS51352">
    <property type="entry name" value="THIOREDOXIN_2"/>
    <property type="match status" value="1"/>
</dbReference>
<dbReference type="InterPro" id="IPR017937">
    <property type="entry name" value="Thioredoxin_CS"/>
</dbReference>
<gene>
    <name evidence="4" type="ORF">J1C55_07465</name>
</gene>
<dbReference type="Gene3D" id="3.40.30.10">
    <property type="entry name" value="Glutaredoxin"/>
    <property type="match status" value="1"/>
</dbReference>
<keyword evidence="1" id="KW-0676">Redox-active center</keyword>
<proteinExistence type="predicted"/>
<feature type="coiled-coil region" evidence="2">
    <location>
        <begin position="229"/>
        <end position="256"/>
    </location>
</feature>
<comment type="caution">
    <text evidence="4">The sequence shown here is derived from an EMBL/GenBank/DDBJ whole genome shotgun (WGS) entry which is preliminary data.</text>
</comment>
<reference evidence="5" key="1">
    <citation type="submission" date="2021-03" db="EMBL/GenBank/DDBJ databases">
        <title>Genome of Cognatishimia sp. F0-27.</title>
        <authorList>
            <person name="Ping X."/>
        </authorList>
    </citation>
    <scope>NUCLEOTIDE SEQUENCE [LARGE SCALE GENOMIC DNA]</scope>
    <source>
        <strain evidence="5">E313</strain>
    </source>
</reference>
<dbReference type="PROSITE" id="PS00194">
    <property type="entry name" value="THIOREDOXIN_1"/>
    <property type="match status" value="1"/>
</dbReference>
<evidence type="ECO:0000313" key="4">
    <source>
        <dbReference type="EMBL" id="MCC1484419.1"/>
    </source>
</evidence>
<keyword evidence="2" id="KW-0175">Coiled coil</keyword>
<sequence>MKQLIFVILISPFLGFTQQQIHGTFSPATDFTYAFLYRATTDGADYVERAKLDSLGNFTIKLDESAEPGIYKIVYAVPPEENNFDFIYNGKEDVAFNFSFDNGVEFTESIENKLWNSYLKSMEMVNQTISNYYTKENVDKKGFDAIFKTLKDTQLVYEDEAKEALVKTFITSNKPYIPEGFQDVSTYSENLKNTYFNNIDFSNTLLQSSTFIRDRVNAFIFGLSSSSDSNSYKELIEILVNKLNNYSDEIKSTQLRLLWEQFAQQDNHDIANYISDKYLFDIAKATNDTVLEQTLTSYKNVSVGSIAPDFEIISTPNTLRLSDLKDSDQYLLIFWSSTCGHCLSELPMVKKLLETQPNIKVIAFGLEDNRSTWDKEIKNFPDFIHGIGLNKWENPIVETYSIAATPTYFLLDAKKTILAKPYDFEALQAYLTKK</sequence>
<dbReference type="SUPFAM" id="SSF52833">
    <property type="entry name" value="Thioredoxin-like"/>
    <property type="match status" value="1"/>
</dbReference>
<dbReference type="InterPro" id="IPR036249">
    <property type="entry name" value="Thioredoxin-like_sf"/>
</dbReference>
<evidence type="ECO:0000259" key="3">
    <source>
        <dbReference type="PROSITE" id="PS51352"/>
    </source>
</evidence>
<organism evidence="4 5">
    <name type="scientific">Winogradskyella immobilis</name>
    <dbReference type="NCBI Taxonomy" id="2816852"/>
    <lineage>
        <taxon>Bacteria</taxon>
        <taxon>Pseudomonadati</taxon>
        <taxon>Bacteroidota</taxon>
        <taxon>Flavobacteriia</taxon>
        <taxon>Flavobacteriales</taxon>
        <taxon>Flavobacteriaceae</taxon>
        <taxon>Winogradskyella</taxon>
    </lineage>
</organism>
<feature type="domain" description="Thioredoxin" evidence="3">
    <location>
        <begin position="301"/>
        <end position="434"/>
    </location>
</feature>
<keyword evidence="5" id="KW-1185">Reference proteome</keyword>
<protein>
    <submittedName>
        <fullName evidence="4">Redoxin domain-containing protein</fullName>
    </submittedName>
</protein>
<name>A0ABS8EMH7_9FLAO</name>
<dbReference type="InterPro" id="IPR013766">
    <property type="entry name" value="Thioredoxin_domain"/>
</dbReference>
<dbReference type="EMBL" id="JAFMPT010000007">
    <property type="protein sequence ID" value="MCC1484419.1"/>
    <property type="molecule type" value="Genomic_DNA"/>
</dbReference>
<dbReference type="Proteomes" id="UP000778797">
    <property type="component" value="Unassembled WGS sequence"/>
</dbReference>
<evidence type="ECO:0000256" key="2">
    <source>
        <dbReference type="SAM" id="Coils"/>
    </source>
</evidence>
<reference evidence="5" key="2">
    <citation type="submission" date="2023-07" db="EMBL/GenBank/DDBJ databases">
        <title>Genome of Winogradskyella sp. E313.</title>
        <authorList>
            <person name="Zhou Y."/>
        </authorList>
    </citation>
    <scope>NUCLEOTIDE SEQUENCE [LARGE SCALE GENOMIC DNA]</scope>
    <source>
        <strain evidence="5">E313</strain>
    </source>
</reference>
<accession>A0ABS8EMH7</accession>
<evidence type="ECO:0000313" key="5">
    <source>
        <dbReference type="Proteomes" id="UP000778797"/>
    </source>
</evidence>
<dbReference type="RefSeq" id="WP_227476865.1">
    <property type="nucleotide sequence ID" value="NZ_JAFMPT010000007.1"/>
</dbReference>
<evidence type="ECO:0000256" key="1">
    <source>
        <dbReference type="ARBA" id="ARBA00023284"/>
    </source>
</evidence>